<sequence>MKLDQDLPKPSALEKSRLATKALSATARKLRFSTSNRSGLYKAVGLRPRLIDRIFRWMFVLNTVFLLIVPIIGSVVYFGLIASAQYQSETRFVVRTSTPAIGKDQLGKVTGLPSAKIAQDTQIVINFIHSRTILEELEKSMDIRSRFSHSDIDFAARLRSDITYEEFLDYWNGMVKTTVSPSSGIITVTVNAFSAEDARDIAAGVTAASERMINQLSERIWQDVSDSVQVNLDRATEKLREVRERVATQQNESGVLTVEGASAMLSALLTKLQQEKIALEQSYTVKLESVASTAPQMKILAREIESKQAQIDDLQRQIASPEGDGVGNLASVSAELSSLEFETRLAEEQFAASVRTFEQVQFASKQQLMYLDSFLPPSLPDDALYPRRGLSMALTVLGCFFVWLISIGLLKVARSKVDV</sequence>
<keyword evidence="2" id="KW-0472">Membrane</keyword>
<evidence type="ECO:0000256" key="1">
    <source>
        <dbReference type="SAM" id="Coils"/>
    </source>
</evidence>
<keyword evidence="2" id="KW-1133">Transmembrane helix</keyword>
<accession>A0A4Q2T7E1</accession>
<evidence type="ECO:0000256" key="2">
    <source>
        <dbReference type="SAM" id="Phobius"/>
    </source>
</evidence>
<reference evidence="3 4" key="1">
    <citation type="submission" date="2019-01" db="EMBL/GenBank/DDBJ databases">
        <authorList>
            <person name="Deng T."/>
        </authorList>
    </citation>
    <scope>NUCLEOTIDE SEQUENCE [LARGE SCALE GENOMIC DNA]</scope>
    <source>
        <strain evidence="3 4">F8825</strain>
    </source>
</reference>
<dbReference type="GO" id="GO:0004713">
    <property type="term" value="F:protein tyrosine kinase activity"/>
    <property type="evidence" value="ECO:0007669"/>
    <property type="project" value="TreeGrafter"/>
</dbReference>
<keyword evidence="4" id="KW-1185">Reference proteome</keyword>
<organism evidence="3 4">
    <name type="scientific">Ciceribacter ferrooxidans</name>
    <dbReference type="NCBI Taxonomy" id="2509717"/>
    <lineage>
        <taxon>Bacteria</taxon>
        <taxon>Pseudomonadati</taxon>
        <taxon>Pseudomonadota</taxon>
        <taxon>Alphaproteobacteria</taxon>
        <taxon>Hyphomicrobiales</taxon>
        <taxon>Rhizobiaceae</taxon>
        <taxon>Ciceribacter</taxon>
    </lineage>
</organism>
<evidence type="ECO:0000313" key="4">
    <source>
        <dbReference type="Proteomes" id="UP000291088"/>
    </source>
</evidence>
<gene>
    <name evidence="3" type="ORF">EUU22_10560</name>
</gene>
<evidence type="ECO:0000313" key="3">
    <source>
        <dbReference type="EMBL" id="RYC13961.1"/>
    </source>
</evidence>
<feature type="transmembrane region" description="Helical" evidence="2">
    <location>
        <begin position="57"/>
        <end position="80"/>
    </location>
</feature>
<dbReference type="GO" id="GO:0005886">
    <property type="term" value="C:plasma membrane"/>
    <property type="evidence" value="ECO:0007669"/>
    <property type="project" value="TreeGrafter"/>
</dbReference>
<proteinExistence type="predicted"/>
<dbReference type="PANTHER" id="PTHR32309">
    <property type="entry name" value="TYROSINE-PROTEIN KINASE"/>
    <property type="match status" value="1"/>
</dbReference>
<keyword evidence="2" id="KW-0812">Transmembrane</keyword>
<dbReference type="EMBL" id="SDVB01000216">
    <property type="protein sequence ID" value="RYC13961.1"/>
    <property type="molecule type" value="Genomic_DNA"/>
</dbReference>
<dbReference type="Proteomes" id="UP000291088">
    <property type="component" value="Unassembled WGS sequence"/>
</dbReference>
<dbReference type="AlphaFoldDB" id="A0A4Q2T7E1"/>
<dbReference type="PANTHER" id="PTHR32309:SF13">
    <property type="entry name" value="FERRIC ENTEROBACTIN TRANSPORT PROTEIN FEPE"/>
    <property type="match status" value="1"/>
</dbReference>
<feature type="transmembrane region" description="Helical" evidence="2">
    <location>
        <begin position="390"/>
        <end position="410"/>
    </location>
</feature>
<name>A0A4Q2T7E1_9HYPH</name>
<comment type="caution">
    <text evidence="3">The sequence shown here is derived from an EMBL/GenBank/DDBJ whole genome shotgun (WGS) entry which is preliminary data.</text>
</comment>
<feature type="coiled-coil region" evidence="1">
    <location>
        <begin position="225"/>
        <end position="252"/>
    </location>
</feature>
<dbReference type="InterPro" id="IPR050445">
    <property type="entry name" value="Bact_polysacc_biosynth/exp"/>
</dbReference>
<protein>
    <submittedName>
        <fullName evidence="3">Capsule biosynthesis protein</fullName>
    </submittedName>
</protein>
<keyword evidence="1" id="KW-0175">Coiled coil</keyword>